<evidence type="ECO:0000313" key="2">
    <source>
        <dbReference type="EMBL" id="MFC6953508.1"/>
    </source>
</evidence>
<protein>
    <submittedName>
        <fullName evidence="2">DUF4268 domain-containing protein</fullName>
    </submittedName>
</protein>
<dbReference type="EMBL" id="JBHSXN010000002">
    <property type="protein sequence ID" value="MFC6953508.1"/>
    <property type="molecule type" value="Genomic_DNA"/>
</dbReference>
<dbReference type="RefSeq" id="WP_336350466.1">
    <property type="nucleotide sequence ID" value="NZ_JAZAQL010000002.1"/>
</dbReference>
<feature type="domain" description="DUF4268" evidence="1">
    <location>
        <begin position="5"/>
        <end position="141"/>
    </location>
</feature>
<evidence type="ECO:0000259" key="1">
    <source>
        <dbReference type="Pfam" id="PF14088"/>
    </source>
</evidence>
<gene>
    <name evidence="2" type="ORF">ACFQGB_11600</name>
</gene>
<sequence length="148" mass="18023">MNEARQQFWRELNERIREREDTPLRAMERADAENDNWRKQPTMASSLGVGFNVRLDGQMLVYLIPRDREKREEMFDFLRDFKSEIDAEFDGRLEWRPPDQSTKIIVRRKDVDIGSNRARWSEYQNWLIENGEQFFTVFRPYARRYGSH</sequence>
<dbReference type="Pfam" id="PF14088">
    <property type="entry name" value="DUF4268"/>
    <property type="match status" value="1"/>
</dbReference>
<comment type="caution">
    <text evidence="2">The sequence shown here is derived from an EMBL/GenBank/DDBJ whole genome shotgun (WGS) entry which is preliminary data.</text>
</comment>
<keyword evidence="3" id="KW-1185">Reference proteome</keyword>
<dbReference type="InterPro" id="IPR025364">
    <property type="entry name" value="DUF4268"/>
</dbReference>
<name>A0ABD5VIH0_9EURY</name>
<accession>A0ABD5VIH0</accession>
<dbReference type="AlphaFoldDB" id="A0ABD5VIH0"/>
<proteinExistence type="predicted"/>
<evidence type="ECO:0000313" key="3">
    <source>
        <dbReference type="Proteomes" id="UP001596395"/>
    </source>
</evidence>
<organism evidence="2 3">
    <name type="scientific">Halorubellus litoreus</name>
    <dbReference type="NCBI Taxonomy" id="755308"/>
    <lineage>
        <taxon>Archaea</taxon>
        <taxon>Methanobacteriati</taxon>
        <taxon>Methanobacteriota</taxon>
        <taxon>Stenosarchaea group</taxon>
        <taxon>Halobacteria</taxon>
        <taxon>Halobacteriales</taxon>
        <taxon>Halorubellaceae</taxon>
        <taxon>Halorubellus</taxon>
    </lineage>
</organism>
<reference evidence="2 3" key="1">
    <citation type="journal article" date="2019" name="Int. J. Syst. Evol. Microbiol.">
        <title>The Global Catalogue of Microorganisms (GCM) 10K type strain sequencing project: providing services to taxonomists for standard genome sequencing and annotation.</title>
        <authorList>
            <consortium name="The Broad Institute Genomics Platform"/>
            <consortium name="The Broad Institute Genome Sequencing Center for Infectious Disease"/>
            <person name="Wu L."/>
            <person name="Ma J."/>
        </authorList>
    </citation>
    <scope>NUCLEOTIDE SEQUENCE [LARGE SCALE GENOMIC DNA]</scope>
    <source>
        <strain evidence="2 3">GX26</strain>
    </source>
</reference>
<dbReference type="Proteomes" id="UP001596395">
    <property type="component" value="Unassembled WGS sequence"/>
</dbReference>